<dbReference type="OrthoDB" id="6433270at2759"/>
<keyword evidence="2" id="KW-1185">Reference proteome</keyword>
<dbReference type="InterPro" id="IPR001888">
    <property type="entry name" value="Transposase_1"/>
</dbReference>
<dbReference type="AlphaFoldDB" id="A0A4Y2VDJ2"/>
<accession>A0A4Y2VDJ2</accession>
<evidence type="ECO:0000313" key="1">
    <source>
        <dbReference type="EMBL" id="GBO22454.1"/>
    </source>
</evidence>
<dbReference type="InterPro" id="IPR036397">
    <property type="entry name" value="RNaseH_sf"/>
</dbReference>
<organism evidence="1 2">
    <name type="scientific">Araneus ventricosus</name>
    <name type="common">Orbweaver spider</name>
    <name type="synonym">Epeira ventricosa</name>
    <dbReference type="NCBI Taxonomy" id="182803"/>
    <lineage>
        <taxon>Eukaryota</taxon>
        <taxon>Metazoa</taxon>
        <taxon>Ecdysozoa</taxon>
        <taxon>Arthropoda</taxon>
        <taxon>Chelicerata</taxon>
        <taxon>Arachnida</taxon>
        <taxon>Araneae</taxon>
        <taxon>Araneomorphae</taxon>
        <taxon>Entelegynae</taxon>
        <taxon>Araneoidea</taxon>
        <taxon>Araneidae</taxon>
        <taxon>Araneus</taxon>
    </lineage>
</organism>
<comment type="caution">
    <text evidence="1">The sequence shown here is derived from an EMBL/GenBank/DDBJ whole genome shotgun (WGS) entry which is preliminary data.</text>
</comment>
<reference evidence="1 2" key="1">
    <citation type="journal article" date="2019" name="Sci. Rep.">
        <title>Orb-weaving spider Araneus ventricosus genome elucidates the spidroin gene catalogue.</title>
        <authorList>
            <person name="Kono N."/>
            <person name="Nakamura H."/>
            <person name="Ohtoshi R."/>
            <person name="Moran D.A.P."/>
            <person name="Shinohara A."/>
            <person name="Yoshida Y."/>
            <person name="Fujiwara M."/>
            <person name="Mori M."/>
            <person name="Tomita M."/>
            <person name="Arakawa K."/>
        </authorList>
    </citation>
    <scope>NUCLEOTIDE SEQUENCE [LARGE SCALE GENOMIC DNA]</scope>
</reference>
<name>A0A4Y2VDJ2_ARAVE</name>
<evidence type="ECO:0008006" key="3">
    <source>
        <dbReference type="Google" id="ProtNLM"/>
    </source>
</evidence>
<sequence length="133" mass="15513">MLYSSAASSLDQLFTAFKRKTARDRKGVLLVDFMPIEPTIIANRYCETLRNLRRATQNRRRGMLSERIVLHHDNGRPHTAAAIQELLDLFGWEIFDHPPYSPNLASSDFHLFLKLKSVWVVNVLEVMKSWRMQ</sequence>
<dbReference type="PANTHER" id="PTHR46060">
    <property type="entry name" value="MARINER MOS1 TRANSPOSASE-LIKE PROTEIN"/>
    <property type="match status" value="1"/>
</dbReference>
<dbReference type="EMBL" id="BGPR01045528">
    <property type="protein sequence ID" value="GBO22454.1"/>
    <property type="molecule type" value="Genomic_DNA"/>
</dbReference>
<dbReference type="Pfam" id="PF01359">
    <property type="entry name" value="Transposase_1"/>
    <property type="match status" value="1"/>
</dbReference>
<proteinExistence type="predicted"/>
<dbReference type="PANTHER" id="PTHR46060:SF1">
    <property type="entry name" value="MARINER MOS1 TRANSPOSASE-LIKE PROTEIN"/>
    <property type="match status" value="1"/>
</dbReference>
<dbReference type="InterPro" id="IPR052709">
    <property type="entry name" value="Transposase-MT_Hybrid"/>
</dbReference>
<dbReference type="Proteomes" id="UP000499080">
    <property type="component" value="Unassembled WGS sequence"/>
</dbReference>
<dbReference type="GO" id="GO:0003676">
    <property type="term" value="F:nucleic acid binding"/>
    <property type="evidence" value="ECO:0007669"/>
    <property type="project" value="InterPro"/>
</dbReference>
<gene>
    <name evidence="1" type="ORF">AVEN_182624_1</name>
</gene>
<dbReference type="Gene3D" id="3.30.420.10">
    <property type="entry name" value="Ribonuclease H-like superfamily/Ribonuclease H"/>
    <property type="match status" value="1"/>
</dbReference>
<evidence type="ECO:0000313" key="2">
    <source>
        <dbReference type="Proteomes" id="UP000499080"/>
    </source>
</evidence>
<protein>
    <recommendedName>
        <fullName evidence="3">Mariner Mos1 transposase</fullName>
    </recommendedName>
</protein>